<dbReference type="InterPro" id="IPR002347">
    <property type="entry name" value="SDR_fam"/>
</dbReference>
<sequence length="272" mass="29681">MLPTVIRRAPAAMASVRPVLVVAGIGNATGTGGATARLFAKHGYRVALVARNADHLNNAAAEINNSGGEAAAFPVKSYTYPEINALFKAIRAHNWPSQAKAEIRVALWNASHGVWKNFLDVTEEDVRDSVEGNIVGPFAFSREAILAFKENELDDRGRRGTLLFTGATASIRGNVVTSAFAAGKHALRALSQSLAKEFGKQNIHVAHAIIDGGILTDRSLSRHEGDAQKEYKNNLDIRLSPESIAESYLYLTNQDRSAWTWELDLRPAHEKW</sequence>
<accession>A0ABP1CV13</accession>
<dbReference type="PANTHER" id="PTHR43431">
    <property type="entry name" value="OXIDOREDUCTASE, SHORT CHAIN DEHYDROGENASE/REDUCTASE FAMILY (AFU_ORTHOLOGUE AFUA_5G14000)"/>
    <property type="match status" value="1"/>
</dbReference>
<dbReference type="Pfam" id="PF00106">
    <property type="entry name" value="adh_short"/>
    <property type="match status" value="1"/>
</dbReference>
<protein>
    <recommendedName>
        <fullName evidence="3">NAD-P-binding protein</fullName>
    </recommendedName>
</protein>
<gene>
    <name evidence="1" type="ORF">GFSPODELE1_LOCUS2206</name>
</gene>
<evidence type="ECO:0000313" key="1">
    <source>
        <dbReference type="EMBL" id="CAL1698557.1"/>
    </source>
</evidence>
<organism evidence="1 2">
    <name type="scientific">Somion occarium</name>
    <dbReference type="NCBI Taxonomy" id="3059160"/>
    <lineage>
        <taxon>Eukaryota</taxon>
        <taxon>Fungi</taxon>
        <taxon>Dikarya</taxon>
        <taxon>Basidiomycota</taxon>
        <taxon>Agaricomycotina</taxon>
        <taxon>Agaricomycetes</taxon>
        <taxon>Polyporales</taxon>
        <taxon>Cerrenaceae</taxon>
        <taxon>Somion</taxon>
    </lineage>
</organism>
<dbReference type="PANTHER" id="PTHR43431:SF7">
    <property type="entry name" value="OXIDOREDUCTASE, SHORT CHAIN DEHYDROGENASE_REDUCTASE FAMILY (AFU_ORTHOLOGUE AFUA_5G14000)"/>
    <property type="match status" value="1"/>
</dbReference>
<evidence type="ECO:0000313" key="2">
    <source>
        <dbReference type="Proteomes" id="UP001497453"/>
    </source>
</evidence>
<dbReference type="Proteomes" id="UP001497453">
    <property type="component" value="Chromosome 10"/>
</dbReference>
<evidence type="ECO:0008006" key="3">
    <source>
        <dbReference type="Google" id="ProtNLM"/>
    </source>
</evidence>
<keyword evidence="2" id="KW-1185">Reference proteome</keyword>
<reference evidence="2" key="1">
    <citation type="submission" date="2024-04" db="EMBL/GenBank/DDBJ databases">
        <authorList>
            <person name="Shaw F."/>
            <person name="Minotto A."/>
        </authorList>
    </citation>
    <scope>NUCLEOTIDE SEQUENCE [LARGE SCALE GENOMIC DNA]</scope>
</reference>
<dbReference type="PRINTS" id="PR00081">
    <property type="entry name" value="GDHRDH"/>
</dbReference>
<dbReference type="InterPro" id="IPR036291">
    <property type="entry name" value="NAD(P)-bd_dom_sf"/>
</dbReference>
<dbReference type="SUPFAM" id="SSF51735">
    <property type="entry name" value="NAD(P)-binding Rossmann-fold domains"/>
    <property type="match status" value="1"/>
</dbReference>
<proteinExistence type="predicted"/>
<name>A0ABP1CV13_9APHY</name>
<dbReference type="EMBL" id="OZ037953">
    <property type="protein sequence ID" value="CAL1698557.1"/>
    <property type="molecule type" value="Genomic_DNA"/>
</dbReference>
<dbReference type="Gene3D" id="3.40.50.720">
    <property type="entry name" value="NAD(P)-binding Rossmann-like Domain"/>
    <property type="match status" value="1"/>
</dbReference>